<dbReference type="PROSITE" id="PS50056">
    <property type="entry name" value="TYR_PHOSPHATASE_2"/>
    <property type="match status" value="1"/>
</dbReference>
<gene>
    <name evidence="3" type="ORF">GXW71_09335</name>
</gene>
<dbReference type="Gene3D" id="3.90.190.10">
    <property type="entry name" value="Protein tyrosine phosphatase superfamily"/>
    <property type="match status" value="1"/>
</dbReference>
<feature type="domain" description="Tyrosine specific protein phosphatases" evidence="2">
    <location>
        <begin position="106"/>
        <end position="170"/>
    </location>
</feature>
<dbReference type="PANTHER" id="PTHR31126:SF72">
    <property type="entry name" value="DUAL SPECIFICITY PROTEIN PHOSPHATASE TPBA"/>
    <property type="match status" value="1"/>
</dbReference>
<organism evidence="3 4">
    <name type="scientific">Plastoroseomonas hellenica</name>
    <dbReference type="NCBI Taxonomy" id="2687306"/>
    <lineage>
        <taxon>Bacteria</taxon>
        <taxon>Pseudomonadati</taxon>
        <taxon>Pseudomonadota</taxon>
        <taxon>Alphaproteobacteria</taxon>
        <taxon>Acetobacterales</taxon>
        <taxon>Acetobacteraceae</taxon>
        <taxon>Plastoroseomonas</taxon>
    </lineage>
</organism>
<evidence type="ECO:0000313" key="3">
    <source>
        <dbReference type="EMBL" id="MBR0664553.1"/>
    </source>
</evidence>
<keyword evidence="4" id="KW-1185">Reference proteome</keyword>
<comment type="similarity">
    <text evidence="1">Belongs to the protein-tyrosine phosphatase family.</text>
</comment>
<dbReference type="Proteomes" id="UP001196870">
    <property type="component" value="Unassembled WGS sequence"/>
</dbReference>
<comment type="caution">
    <text evidence="3">The sequence shown here is derived from an EMBL/GenBank/DDBJ whole genome shotgun (WGS) entry which is preliminary data.</text>
</comment>
<dbReference type="PROSITE" id="PS00383">
    <property type="entry name" value="TYR_PHOSPHATASE_1"/>
    <property type="match status" value="1"/>
</dbReference>
<dbReference type="InterPro" id="IPR016130">
    <property type="entry name" value="Tyr_Pase_AS"/>
</dbReference>
<dbReference type="InterPro" id="IPR055214">
    <property type="entry name" value="PTP-NADK"/>
</dbReference>
<dbReference type="InterPro" id="IPR000387">
    <property type="entry name" value="Tyr_Pase_dom"/>
</dbReference>
<dbReference type="PANTHER" id="PTHR31126">
    <property type="entry name" value="TYROSINE-PROTEIN PHOSPHATASE"/>
    <property type="match status" value="1"/>
</dbReference>
<accession>A0ABS5EWF2</accession>
<proteinExistence type="inferred from homology"/>
<dbReference type="SUPFAM" id="SSF52799">
    <property type="entry name" value="(Phosphotyrosine protein) phosphatases II"/>
    <property type="match status" value="1"/>
</dbReference>
<name>A0ABS5EWF2_9PROT</name>
<dbReference type="InterPro" id="IPR029021">
    <property type="entry name" value="Prot-tyrosine_phosphatase-like"/>
</dbReference>
<dbReference type="Pfam" id="PF22741">
    <property type="entry name" value="PTP-NADK"/>
    <property type="match status" value="1"/>
</dbReference>
<protein>
    <submittedName>
        <fullName evidence="3">Dual specificity protein phosphatase family protein</fullName>
    </submittedName>
</protein>
<reference evidence="4" key="1">
    <citation type="journal article" date="2021" name="Syst. Appl. Microbiol.">
        <title>Roseomonas hellenica sp. nov., isolated from roots of wild-growing Alkanna tinctoria.</title>
        <authorList>
            <person name="Rat A."/>
            <person name="Naranjo H.D."/>
            <person name="Lebbe L."/>
            <person name="Cnockaert M."/>
            <person name="Krigas N."/>
            <person name="Grigoriadou K."/>
            <person name="Maloupa E."/>
            <person name="Willems A."/>
        </authorList>
    </citation>
    <scope>NUCLEOTIDE SEQUENCE [LARGE SCALE GENOMIC DNA]</scope>
    <source>
        <strain evidence="4">LMG 31523</strain>
    </source>
</reference>
<sequence>MPDAALPAARPPRRRWLNSLFVDHALLRIGWRNWGVVAPGRLYRSNHPLPWQIRAAQRRFGIRTIINLRGHRLDCGSDALGRTAAASLGLTHIDAPFESRGAPHKDRILRLVDILTRVEEPILIHCKSGADRTGLVAGIWLLLQGRSAAEAAAQLTLRHGHVRQGKTGILDAFFAEYAKAGDKPFLDWLREDYDEAALRAQFRSQPWADRLLDGVLRRE</sequence>
<dbReference type="RefSeq" id="WP_211852220.1">
    <property type="nucleotide sequence ID" value="NZ_JAAGBB010000009.1"/>
</dbReference>
<evidence type="ECO:0000256" key="1">
    <source>
        <dbReference type="ARBA" id="ARBA00009580"/>
    </source>
</evidence>
<evidence type="ECO:0000313" key="4">
    <source>
        <dbReference type="Proteomes" id="UP001196870"/>
    </source>
</evidence>
<dbReference type="EMBL" id="JAAGBB010000009">
    <property type="protein sequence ID" value="MBR0664553.1"/>
    <property type="molecule type" value="Genomic_DNA"/>
</dbReference>
<evidence type="ECO:0000259" key="2">
    <source>
        <dbReference type="PROSITE" id="PS50056"/>
    </source>
</evidence>